<evidence type="ECO:0000313" key="1">
    <source>
        <dbReference type="EMBL" id="SDT98271.1"/>
    </source>
</evidence>
<dbReference type="PROSITE" id="PS51257">
    <property type="entry name" value="PROKAR_LIPOPROTEIN"/>
    <property type="match status" value="1"/>
</dbReference>
<dbReference type="EMBL" id="LT629785">
    <property type="protein sequence ID" value="SDT98271.1"/>
    <property type="molecule type" value="Genomic_DNA"/>
</dbReference>
<organism evidence="1 2">
    <name type="scientific">Pseudomonas pohangensis</name>
    <dbReference type="NCBI Taxonomy" id="364197"/>
    <lineage>
        <taxon>Bacteria</taxon>
        <taxon>Pseudomonadati</taxon>
        <taxon>Pseudomonadota</taxon>
        <taxon>Gammaproteobacteria</taxon>
        <taxon>Pseudomonadales</taxon>
        <taxon>Pseudomonadaceae</taxon>
        <taxon>Pseudomonas</taxon>
    </lineage>
</organism>
<keyword evidence="2" id="KW-1185">Reference proteome</keyword>
<dbReference type="AlphaFoldDB" id="A0A1H2ET70"/>
<dbReference type="Proteomes" id="UP000243232">
    <property type="component" value="Chromosome I"/>
</dbReference>
<evidence type="ECO:0008006" key="3">
    <source>
        <dbReference type="Google" id="ProtNLM"/>
    </source>
</evidence>
<dbReference type="STRING" id="364197.SAMN05216296_1057"/>
<dbReference type="OrthoDB" id="5616115at2"/>
<protein>
    <recommendedName>
        <fullName evidence="3">Lipoprotein</fullName>
    </recommendedName>
</protein>
<dbReference type="RefSeq" id="WP_090193421.1">
    <property type="nucleotide sequence ID" value="NZ_LT629785.1"/>
</dbReference>
<accession>A0A1H2ET70</accession>
<name>A0A1H2ET70_9PSED</name>
<evidence type="ECO:0000313" key="2">
    <source>
        <dbReference type="Proteomes" id="UP000243232"/>
    </source>
</evidence>
<sequence length="92" mass="9468">MKNLLVVILGGVLLAGCASSGPGKAECDSQLSTAWKELDMAKAEGMAGGVSYSQALVFLTAAKADQSMASYGGCADSARKARFYITESRAGR</sequence>
<gene>
    <name evidence="1" type="ORF">SAMN05216296_1057</name>
</gene>
<proteinExistence type="predicted"/>
<reference evidence="2" key="1">
    <citation type="submission" date="2016-10" db="EMBL/GenBank/DDBJ databases">
        <authorList>
            <person name="Varghese N."/>
            <person name="Submissions S."/>
        </authorList>
    </citation>
    <scope>NUCLEOTIDE SEQUENCE [LARGE SCALE GENOMIC DNA]</scope>
    <source>
        <strain evidence="2">DSM 17875</strain>
    </source>
</reference>